<dbReference type="OrthoDB" id="9793412at2"/>
<evidence type="ECO:0000313" key="3">
    <source>
        <dbReference type="Proteomes" id="UP000053586"/>
    </source>
</evidence>
<evidence type="ECO:0008006" key="4">
    <source>
        <dbReference type="Google" id="ProtNLM"/>
    </source>
</evidence>
<proteinExistence type="inferred from homology"/>
<reference evidence="2 3" key="2">
    <citation type="journal article" date="2017" name="Antonie Van Leeuwenhoek">
        <title>Rhizobium rhizosphaerae sp. nov., a novel species isolated from rice rhizosphere.</title>
        <authorList>
            <person name="Zhao J.J."/>
            <person name="Zhang J."/>
            <person name="Zhang R.J."/>
            <person name="Zhang C.W."/>
            <person name="Yin H.Q."/>
            <person name="Zhang X.X."/>
        </authorList>
    </citation>
    <scope>NUCLEOTIDE SEQUENCE [LARGE SCALE GENOMIC DNA]</scope>
    <source>
        <strain evidence="2 3">ACAM 611</strain>
    </source>
</reference>
<dbReference type="STRING" id="56804.BAE46_06240"/>
<evidence type="ECO:0000313" key="2">
    <source>
        <dbReference type="EMBL" id="GAB55381.1"/>
    </source>
</evidence>
<protein>
    <recommendedName>
        <fullName evidence="4">ComF family protein</fullName>
    </recommendedName>
</protein>
<evidence type="ECO:0000256" key="1">
    <source>
        <dbReference type="ARBA" id="ARBA00008007"/>
    </source>
</evidence>
<dbReference type="PANTHER" id="PTHR47505:SF1">
    <property type="entry name" value="DNA UTILIZATION PROTEIN YHGH"/>
    <property type="match status" value="1"/>
</dbReference>
<dbReference type="SUPFAM" id="SSF53271">
    <property type="entry name" value="PRTase-like"/>
    <property type="match status" value="1"/>
</dbReference>
<dbReference type="PANTHER" id="PTHR47505">
    <property type="entry name" value="DNA UTILIZATION PROTEIN YHGH"/>
    <property type="match status" value="1"/>
</dbReference>
<name>H5TAQ4_9ALTE</name>
<sequence length="235" mass="26010">MNKHKLLKQLIKAVSDAIGNRCCFLCHQTSLLLVCKCCLHETKLPLFPAPGHNLLDYPPVYDNLVPAAYESLIALGEYSGVLKGLINQLKFSSKPLAAQVLGELFTAYLGPRMRMQHSIPEALVPIPLANRRHVKRQYNQSRLLSCALASHFNIRSIDGLKRIKYTHQQSTLDRADRQLNIRQAFAIHRPLDVGSIAIVDDVITTGATVNEACATIQQAYPDISVSVWCVAATLG</sequence>
<accession>H5TAQ4</accession>
<dbReference type="eggNOG" id="COG1040">
    <property type="taxonomic scope" value="Bacteria"/>
</dbReference>
<dbReference type="InterPro" id="IPR000836">
    <property type="entry name" value="PRTase_dom"/>
</dbReference>
<keyword evidence="3" id="KW-1185">Reference proteome</keyword>
<gene>
    <name evidence="2" type="ORF">GPUN_1257</name>
</gene>
<dbReference type="CDD" id="cd06223">
    <property type="entry name" value="PRTases_typeI"/>
    <property type="match status" value="1"/>
</dbReference>
<dbReference type="RefSeq" id="WP_006004418.1">
    <property type="nucleotide sequence ID" value="NZ_BAET01000012.1"/>
</dbReference>
<dbReference type="InterPro" id="IPR029057">
    <property type="entry name" value="PRTase-like"/>
</dbReference>
<dbReference type="EMBL" id="BAET01000012">
    <property type="protein sequence ID" value="GAB55381.1"/>
    <property type="molecule type" value="Genomic_DNA"/>
</dbReference>
<dbReference type="Proteomes" id="UP000053586">
    <property type="component" value="Unassembled WGS sequence"/>
</dbReference>
<dbReference type="AlphaFoldDB" id="H5TAQ4"/>
<comment type="similarity">
    <text evidence="1">Belongs to the ComF/GntX family.</text>
</comment>
<dbReference type="InterPro" id="IPR051910">
    <property type="entry name" value="ComF/GntX_DNA_util-trans"/>
</dbReference>
<organism evidence="2 3">
    <name type="scientific">Glaciecola punicea ACAM 611</name>
    <dbReference type="NCBI Taxonomy" id="1121923"/>
    <lineage>
        <taxon>Bacteria</taxon>
        <taxon>Pseudomonadati</taxon>
        <taxon>Pseudomonadota</taxon>
        <taxon>Gammaproteobacteria</taxon>
        <taxon>Alteromonadales</taxon>
        <taxon>Alteromonadaceae</taxon>
        <taxon>Glaciecola</taxon>
    </lineage>
</organism>
<reference evidence="2 3" key="1">
    <citation type="journal article" date="2012" name="J. Bacteriol.">
        <title>Genome sequence of proteorhodopsin-containing sea ice bacterium Glaciecola punicea ACAM 611T.</title>
        <authorList>
            <person name="Qin Q.-L."/>
            <person name="Xie B.-B."/>
            <person name="Shu Y.-L."/>
            <person name="Rong J.-C."/>
            <person name="Zhao D.-L."/>
            <person name="Zhang X.-Y."/>
            <person name="Chen X.-L."/>
            <person name="Zhou B.-C."/>
            <person name="Zhanga Y.-Z."/>
        </authorList>
    </citation>
    <scope>NUCLEOTIDE SEQUENCE [LARGE SCALE GENOMIC DNA]</scope>
    <source>
        <strain evidence="2 3">ACAM 611</strain>
    </source>
</reference>
<dbReference type="Gene3D" id="3.40.50.2020">
    <property type="match status" value="1"/>
</dbReference>
<comment type="caution">
    <text evidence="2">The sequence shown here is derived from an EMBL/GenBank/DDBJ whole genome shotgun (WGS) entry which is preliminary data.</text>
</comment>